<feature type="compositionally biased region" description="Basic and acidic residues" evidence="1">
    <location>
        <begin position="30"/>
        <end position="46"/>
    </location>
</feature>
<evidence type="ECO:0000313" key="3">
    <source>
        <dbReference type="Proteomes" id="UP001159405"/>
    </source>
</evidence>
<sequence>MMSDKQLEELGVKAMGDRLRIRAFCERKSKTTVEQKKRQDAVDKLKSMLGHQRASKRSHGRESFEKKEKKMAKTAVKFEFGWKHWCTRTETFRQKKKGSGGGTRVVDIPKVASADECLGIAKELFFPLGVSPEGSQDEMDLSLGDFNGCGVTDVRVDGELLPFTAERYKAATGFTKPRLYLLSKEKLPYDSGDEKDLLRAMIPSRDASEGGNGSSQLIGTSKEREEYRNKLALEVAASLKQDQAKDAINKEIVRAQEEGAQLERLRRSRSKRVLPEAEEDGSFLLVRVRHTSLGIVTRRFPVDAAMWNVYDWIGSLSCTPKYFSLSKEPKVPISPAEGVQISHSHLLTMTVEDDPLPLIEDDGEVAFHGYHLGDETLGDTLTDETEDTNVTHGNLNNTGDQFQESDKADQGDEHSLAEVNDQTYQVARVEPDLPEVFMEGDESVEVEAHFHTLQARRGEEELQRYHITVDKNNVVKQLLEMYREDEAISSKKLVVSFEGEQANGDGLLRELYSLFLGIVLLTILRGQ</sequence>
<evidence type="ECO:0000313" key="2">
    <source>
        <dbReference type="EMBL" id="CAH3190014.1"/>
    </source>
</evidence>
<comment type="caution">
    <text evidence="2">The sequence shown here is derived from an EMBL/GenBank/DDBJ whole genome shotgun (WGS) entry which is preliminary data.</text>
</comment>
<accession>A0ABN8SEM2</accession>
<organism evidence="2 3">
    <name type="scientific">Porites lobata</name>
    <dbReference type="NCBI Taxonomy" id="104759"/>
    <lineage>
        <taxon>Eukaryota</taxon>
        <taxon>Metazoa</taxon>
        <taxon>Cnidaria</taxon>
        <taxon>Anthozoa</taxon>
        <taxon>Hexacorallia</taxon>
        <taxon>Scleractinia</taxon>
        <taxon>Fungiina</taxon>
        <taxon>Poritidae</taxon>
        <taxon>Porites</taxon>
    </lineage>
</organism>
<feature type="region of interest" description="Disordered" evidence="1">
    <location>
        <begin position="390"/>
        <end position="414"/>
    </location>
</feature>
<evidence type="ECO:0008006" key="4">
    <source>
        <dbReference type="Google" id="ProtNLM"/>
    </source>
</evidence>
<name>A0ABN8SEM2_9CNID</name>
<proteinExistence type="predicted"/>
<feature type="compositionally biased region" description="Polar residues" evidence="1">
    <location>
        <begin position="390"/>
        <end position="402"/>
    </location>
</feature>
<dbReference type="EMBL" id="CALNXK010000797">
    <property type="protein sequence ID" value="CAH3190014.1"/>
    <property type="molecule type" value="Genomic_DNA"/>
</dbReference>
<evidence type="ECO:0000256" key="1">
    <source>
        <dbReference type="SAM" id="MobiDB-lite"/>
    </source>
</evidence>
<protein>
    <recommendedName>
        <fullName evidence="4">UBX domain-containing protein</fullName>
    </recommendedName>
</protein>
<reference evidence="2 3" key="1">
    <citation type="submission" date="2022-05" db="EMBL/GenBank/DDBJ databases">
        <authorList>
            <consortium name="Genoscope - CEA"/>
            <person name="William W."/>
        </authorList>
    </citation>
    <scope>NUCLEOTIDE SEQUENCE [LARGE SCALE GENOMIC DNA]</scope>
</reference>
<dbReference type="Proteomes" id="UP001159405">
    <property type="component" value="Unassembled WGS sequence"/>
</dbReference>
<feature type="compositionally biased region" description="Basic and acidic residues" evidence="1">
    <location>
        <begin position="404"/>
        <end position="414"/>
    </location>
</feature>
<dbReference type="Gene3D" id="3.90.1750.10">
    <property type="entry name" value="Hect, E3 ligase catalytic domains"/>
    <property type="match status" value="1"/>
</dbReference>
<feature type="region of interest" description="Disordered" evidence="1">
    <location>
        <begin position="30"/>
        <end position="67"/>
    </location>
</feature>
<gene>
    <name evidence="2" type="ORF">PLOB_00045333</name>
</gene>
<keyword evidence="3" id="KW-1185">Reference proteome</keyword>